<evidence type="ECO:0000256" key="3">
    <source>
        <dbReference type="ARBA" id="ARBA00022737"/>
    </source>
</evidence>
<dbReference type="PANTHER" id="PTHR24049">
    <property type="entry name" value="CRUMBS FAMILY MEMBER"/>
    <property type="match status" value="1"/>
</dbReference>
<proteinExistence type="predicted"/>
<protein>
    <submittedName>
        <fullName evidence="11">EGF-like domain-containing protein</fullName>
    </submittedName>
</protein>
<name>A0A5S6R4Z1_TRIMR</name>
<dbReference type="Pfam" id="PF12661">
    <property type="entry name" value="hEGF"/>
    <property type="match status" value="1"/>
</dbReference>
<feature type="region of interest" description="Disordered" evidence="7">
    <location>
        <begin position="659"/>
        <end position="683"/>
    </location>
</feature>
<keyword evidence="8" id="KW-1133">Transmembrane helix</keyword>
<keyword evidence="10" id="KW-1185">Reference proteome</keyword>
<feature type="compositionally biased region" description="Polar residues" evidence="7">
    <location>
        <begin position="716"/>
        <end position="725"/>
    </location>
</feature>
<evidence type="ECO:0000256" key="5">
    <source>
        <dbReference type="ARBA" id="ARBA00023180"/>
    </source>
</evidence>
<dbReference type="InterPro" id="IPR000742">
    <property type="entry name" value="EGF"/>
</dbReference>
<keyword evidence="1 6" id="KW-0245">EGF-like domain</keyword>
<keyword evidence="2" id="KW-0732">Signal</keyword>
<comment type="caution">
    <text evidence="6">Lacks conserved residue(s) required for the propagation of feature annotation.</text>
</comment>
<dbReference type="Proteomes" id="UP000046395">
    <property type="component" value="Unassembled WGS sequence"/>
</dbReference>
<feature type="region of interest" description="Disordered" evidence="7">
    <location>
        <begin position="555"/>
        <end position="607"/>
    </location>
</feature>
<evidence type="ECO:0000256" key="6">
    <source>
        <dbReference type="PROSITE-ProRule" id="PRU00076"/>
    </source>
</evidence>
<feature type="compositionally biased region" description="Polar residues" evidence="7">
    <location>
        <begin position="765"/>
        <end position="780"/>
    </location>
</feature>
<dbReference type="InterPro" id="IPR013032">
    <property type="entry name" value="EGF-like_CS"/>
</dbReference>
<evidence type="ECO:0000259" key="9">
    <source>
        <dbReference type="PROSITE" id="PS50026"/>
    </source>
</evidence>
<dbReference type="CDD" id="cd00054">
    <property type="entry name" value="EGF_CA"/>
    <property type="match status" value="1"/>
</dbReference>
<dbReference type="InterPro" id="IPR001881">
    <property type="entry name" value="EGF-like_Ca-bd_dom"/>
</dbReference>
<keyword evidence="5" id="KW-0325">Glycoprotein</keyword>
<dbReference type="FunFam" id="2.10.25.10:FF:000143">
    <property type="entry name" value="Protein crumbs 1"/>
    <property type="match status" value="1"/>
</dbReference>
<dbReference type="PANTHER" id="PTHR24049:SF22">
    <property type="entry name" value="DROSOPHILA CRUMBS HOMOLOG"/>
    <property type="match status" value="1"/>
</dbReference>
<evidence type="ECO:0000256" key="7">
    <source>
        <dbReference type="SAM" id="MobiDB-lite"/>
    </source>
</evidence>
<keyword evidence="3" id="KW-0677">Repeat</keyword>
<feature type="region of interest" description="Disordered" evidence="7">
    <location>
        <begin position="703"/>
        <end position="789"/>
    </location>
</feature>
<keyword evidence="8" id="KW-0812">Transmembrane</keyword>
<feature type="transmembrane region" description="Helical" evidence="8">
    <location>
        <begin position="446"/>
        <end position="467"/>
    </location>
</feature>
<dbReference type="GO" id="GO:0045197">
    <property type="term" value="P:establishment or maintenance of epithelial cell apical/basal polarity"/>
    <property type="evidence" value="ECO:0007669"/>
    <property type="project" value="TreeGrafter"/>
</dbReference>
<evidence type="ECO:0000313" key="10">
    <source>
        <dbReference type="Proteomes" id="UP000046395"/>
    </source>
</evidence>
<evidence type="ECO:0000256" key="4">
    <source>
        <dbReference type="ARBA" id="ARBA00023157"/>
    </source>
</evidence>
<feature type="domain" description="EGF-like" evidence="9">
    <location>
        <begin position="393"/>
        <end position="429"/>
    </location>
</feature>
<evidence type="ECO:0000256" key="2">
    <source>
        <dbReference type="ARBA" id="ARBA00022729"/>
    </source>
</evidence>
<dbReference type="InterPro" id="IPR018097">
    <property type="entry name" value="EGF_Ca-bd_CS"/>
</dbReference>
<dbReference type="PROSITE" id="PS01187">
    <property type="entry name" value="EGF_CA"/>
    <property type="match status" value="1"/>
</dbReference>
<dbReference type="InterPro" id="IPR000152">
    <property type="entry name" value="EGF-type_Asp/Asn_hydroxyl_site"/>
</dbReference>
<dbReference type="PROSITE" id="PS50026">
    <property type="entry name" value="EGF_3"/>
    <property type="match status" value="1"/>
</dbReference>
<dbReference type="AlphaFoldDB" id="A0A5S6R4Z1"/>
<evidence type="ECO:0000256" key="8">
    <source>
        <dbReference type="SAM" id="Phobius"/>
    </source>
</evidence>
<reference evidence="11" key="1">
    <citation type="submission" date="2019-12" db="UniProtKB">
        <authorList>
            <consortium name="WormBaseParasite"/>
        </authorList>
    </citation>
    <scope>IDENTIFICATION</scope>
</reference>
<dbReference type="InterPro" id="IPR051022">
    <property type="entry name" value="Notch_Cell-Fate_Det"/>
</dbReference>
<feature type="disulfide bond" evidence="6">
    <location>
        <begin position="419"/>
        <end position="428"/>
    </location>
</feature>
<dbReference type="Gene3D" id="2.10.25.10">
    <property type="entry name" value="Laminin"/>
    <property type="match status" value="1"/>
</dbReference>
<keyword evidence="8" id="KW-0472">Membrane</keyword>
<dbReference type="PROSITE" id="PS00010">
    <property type="entry name" value="ASX_HYDROXYL"/>
    <property type="match status" value="1"/>
</dbReference>
<keyword evidence="4 6" id="KW-1015">Disulfide bond</keyword>
<dbReference type="GO" id="GO:0007157">
    <property type="term" value="P:heterophilic cell-cell adhesion via plasma membrane cell adhesion molecules"/>
    <property type="evidence" value="ECO:0007669"/>
    <property type="project" value="TreeGrafter"/>
</dbReference>
<dbReference type="PROSITE" id="PS00022">
    <property type="entry name" value="EGF_1"/>
    <property type="match status" value="2"/>
</dbReference>
<dbReference type="SMART" id="SM00181">
    <property type="entry name" value="EGF"/>
    <property type="match status" value="2"/>
</dbReference>
<dbReference type="STRING" id="70415.A0A5S6R4Z1"/>
<dbReference type="SMART" id="SM00179">
    <property type="entry name" value="EGF_CA"/>
    <property type="match status" value="1"/>
</dbReference>
<dbReference type="SUPFAM" id="SSF57196">
    <property type="entry name" value="EGF/Laminin"/>
    <property type="match status" value="1"/>
</dbReference>
<dbReference type="WBParaSite" id="TMUE_3000014580.1">
    <property type="protein sequence ID" value="TMUE_3000014580.1"/>
    <property type="gene ID" value="WBGene00290592"/>
</dbReference>
<accession>A0A5S6R4Z1</accession>
<dbReference type="GO" id="GO:0005886">
    <property type="term" value="C:plasma membrane"/>
    <property type="evidence" value="ECO:0007669"/>
    <property type="project" value="UniProtKB-ARBA"/>
</dbReference>
<organism evidence="10 11">
    <name type="scientific">Trichuris muris</name>
    <name type="common">Mouse whipworm</name>
    <dbReference type="NCBI Taxonomy" id="70415"/>
    <lineage>
        <taxon>Eukaryota</taxon>
        <taxon>Metazoa</taxon>
        <taxon>Ecdysozoa</taxon>
        <taxon>Nematoda</taxon>
        <taxon>Enoplea</taxon>
        <taxon>Dorylaimia</taxon>
        <taxon>Trichinellida</taxon>
        <taxon>Trichuridae</taxon>
        <taxon>Trichuris</taxon>
    </lineage>
</organism>
<evidence type="ECO:0000313" key="11">
    <source>
        <dbReference type="WBParaSite" id="TMUE_3000014580.1"/>
    </source>
</evidence>
<feature type="compositionally biased region" description="Polar residues" evidence="7">
    <location>
        <begin position="660"/>
        <end position="681"/>
    </location>
</feature>
<sequence>MNSSCSSNVVDMNWRRAICSKVVCLTALATLFGCTPVESNNKSESRSKLSCQFGINSTMKGVLLRDRCFDALVSKATDGQGDSFDAAVRHCLQMHNSENMLSEFSIEDLRELPLEDFANSSLRILLGVRLLLNGTDASESYGSDISLGRILRIPMAYSNGTVAGKVDIHFPLGKRNGLITFPHFPLRLQLKASAMTATLEQPFSSLNRLCVVVEVKRNVSYSYPLASLSNCDNSDAWDVAFCEFAPQTQCRKMVKRECVWEKKRNSCFWQPYFSEDIYEYAPSGSGCPGEIDEPCTCTHCEHTAWTSWSTFEDPIGTMVAVRYRPFDFLRQWDCNVFSGVCCTELAILSPVTFPMNEKMVLAMVQCLNGGYKVTPGSKCKCPKGSNGLFCEIDFDDCAHSICLNGASCRDHLNGYECICQPEFYGEYCELRRGLHKAHDFPSNWTIVYVCILLPIVILLILSMFYFASACSESEGKEEPYQSNPVPFVYMSRLPNEGNFGQEPVSMNQLANRVYKREQEVLPLNPEALNGSAAKRAEINADAAVLKFNKLMSESRDGFGTSSERRRLRNIRHQRAGQKRKLPNISGRPDLKRRISASSSVKPGNAKYNAEINPSAFKVRKLEEDSTTVRGPDTDAAKAKVSTTCVNKNLSVNHPLRSEEVSTSLNFSTINTGGSSGTQPMTHSGEHEAIAGQSLSSNKLEHPLADSNEAADGPASLNKTLSSNPLQKEEEMAVSLQFASSKPVVKDESDSSKPAMKRGDMPPNKGNFSITENSLNSPTSSADKRRGREL</sequence>
<dbReference type="GO" id="GO:0005509">
    <property type="term" value="F:calcium ion binding"/>
    <property type="evidence" value="ECO:0007669"/>
    <property type="project" value="InterPro"/>
</dbReference>
<evidence type="ECO:0000256" key="1">
    <source>
        <dbReference type="ARBA" id="ARBA00022536"/>
    </source>
</evidence>
<dbReference type="GO" id="GO:0032991">
    <property type="term" value="C:protein-containing complex"/>
    <property type="evidence" value="ECO:0007669"/>
    <property type="project" value="TreeGrafter"/>
</dbReference>
<feature type="compositionally biased region" description="Basic residues" evidence="7">
    <location>
        <begin position="565"/>
        <end position="581"/>
    </location>
</feature>